<keyword evidence="5" id="KW-0460">Magnesium</keyword>
<dbReference type="GO" id="GO:0016787">
    <property type="term" value="F:hydrolase activity"/>
    <property type="evidence" value="ECO:0007669"/>
    <property type="project" value="UniProtKB-KW"/>
</dbReference>
<proteinExistence type="inferred from homology"/>
<dbReference type="HAMAP" id="MF_00265">
    <property type="entry name" value="VapC_Nob1"/>
    <property type="match status" value="1"/>
</dbReference>
<protein>
    <recommendedName>
        <fullName evidence="5">Ribonuclease VapC</fullName>
        <shortName evidence="5">RNase VapC</shortName>
        <ecNumber evidence="5">3.1.-.-</ecNumber>
    </recommendedName>
    <alternativeName>
        <fullName evidence="5">Toxin VapC</fullName>
    </alternativeName>
</protein>
<feature type="domain" description="PIN" evidence="6">
    <location>
        <begin position="2"/>
        <end position="124"/>
    </location>
</feature>
<evidence type="ECO:0000313" key="7">
    <source>
        <dbReference type="EMBL" id="AZG76036.1"/>
    </source>
</evidence>
<keyword evidence="10" id="KW-1185">Reference proteome</keyword>
<evidence type="ECO:0000256" key="4">
    <source>
        <dbReference type="ARBA" id="ARBA00022801"/>
    </source>
</evidence>
<dbReference type="GO" id="GO:0004540">
    <property type="term" value="F:RNA nuclease activity"/>
    <property type="evidence" value="ECO:0007669"/>
    <property type="project" value="InterPro"/>
</dbReference>
<reference evidence="10" key="2">
    <citation type="submission" date="2019-09" db="EMBL/GenBank/DDBJ databases">
        <title>Isolation and complete genome sequencing of Methylocystis species.</title>
        <authorList>
            <person name="Rumah B.L."/>
            <person name="Stead C.E."/>
            <person name="Stevens B.C."/>
            <person name="Minton N.P."/>
            <person name="Grosse-Honebrink A."/>
            <person name="Zhang Y."/>
        </authorList>
    </citation>
    <scope>NUCLEOTIDE SEQUENCE [LARGE SCALE GENOMIC DNA]</scope>
    <source>
        <strain evidence="10">BRCS1</strain>
    </source>
</reference>
<keyword evidence="5" id="KW-0800">Toxin</keyword>
<dbReference type="EC" id="3.1.-.-" evidence="5"/>
<evidence type="ECO:0000313" key="10">
    <source>
        <dbReference type="Proteomes" id="UP000424673"/>
    </source>
</evidence>
<reference evidence="7 9" key="1">
    <citation type="submission" date="2018-11" db="EMBL/GenBank/DDBJ databases">
        <title>Genome squencing of methanotrophic bacteria isolated from alkaline groundwater in Korea.</title>
        <authorList>
            <person name="Nguyen L.N."/>
        </authorList>
    </citation>
    <scope>NUCLEOTIDE SEQUENCE [LARGE SCALE GENOMIC DNA]</scope>
    <source>
        <strain evidence="7 9">GW6</strain>
    </source>
</reference>
<sequence>MIALDTNVLVRYLAQDDREQAKAATRFIEEALTAGDPGFISAIVLCEIIWVLESRYDLKRTDVVSIIKALLDTRQIVIGEANAVRAALNHSSVDLVDAIIHEVGRSRQCQMTVTFDRKFARLAGVELLGR</sequence>
<dbReference type="CDD" id="cd18683">
    <property type="entry name" value="PIN_VapC-like"/>
    <property type="match status" value="1"/>
</dbReference>
<evidence type="ECO:0000256" key="2">
    <source>
        <dbReference type="ARBA" id="ARBA00022722"/>
    </source>
</evidence>
<dbReference type="EMBL" id="CP044328">
    <property type="protein sequence ID" value="QGM93037.1"/>
    <property type="molecule type" value="Genomic_DNA"/>
</dbReference>
<organism evidence="7 9">
    <name type="scientific">Methylocystis rosea</name>
    <dbReference type="NCBI Taxonomy" id="173366"/>
    <lineage>
        <taxon>Bacteria</taxon>
        <taxon>Pseudomonadati</taxon>
        <taxon>Pseudomonadota</taxon>
        <taxon>Alphaproteobacteria</taxon>
        <taxon>Hyphomicrobiales</taxon>
        <taxon>Methylocystaceae</taxon>
        <taxon>Methylocystis</taxon>
    </lineage>
</organism>
<accession>A0A3G8M263</accession>
<dbReference type="Pfam" id="PF01850">
    <property type="entry name" value="PIN"/>
    <property type="match status" value="1"/>
</dbReference>
<evidence type="ECO:0000313" key="9">
    <source>
        <dbReference type="Proteomes" id="UP000273982"/>
    </source>
</evidence>
<dbReference type="AlphaFoldDB" id="A0A3G8M263"/>
<evidence type="ECO:0000256" key="1">
    <source>
        <dbReference type="ARBA" id="ARBA00022649"/>
    </source>
</evidence>
<dbReference type="InterPro" id="IPR022907">
    <property type="entry name" value="VapC_family"/>
</dbReference>
<evidence type="ECO:0000313" key="8">
    <source>
        <dbReference type="EMBL" id="QGM93037.1"/>
    </source>
</evidence>
<dbReference type="Proteomes" id="UP000424673">
    <property type="component" value="Chromosome"/>
</dbReference>
<evidence type="ECO:0000256" key="3">
    <source>
        <dbReference type="ARBA" id="ARBA00022723"/>
    </source>
</evidence>
<dbReference type="SUPFAM" id="SSF88723">
    <property type="entry name" value="PIN domain-like"/>
    <property type="match status" value="1"/>
</dbReference>
<dbReference type="GO" id="GO:0000287">
    <property type="term" value="F:magnesium ion binding"/>
    <property type="evidence" value="ECO:0007669"/>
    <property type="project" value="UniProtKB-UniRule"/>
</dbReference>
<dbReference type="InterPro" id="IPR029060">
    <property type="entry name" value="PIN-like_dom_sf"/>
</dbReference>
<keyword evidence="3 5" id="KW-0479">Metal-binding</keyword>
<keyword evidence="1 5" id="KW-1277">Toxin-antitoxin system</keyword>
<dbReference type="KEGG" id="mros:EHO51_04410"/>
<dbReference type="InterPro" id="IPR002716">
    <property type="entry name" value="PIN_dom"/>
</dbReference>
<gene>
    <name evidence="5" type="primary">vapC</name>
    <name evidence="7" type="ORF">EHO51_04410</name>
    <name evidence="8" type="ORF">F7D13_02830</name>
</gene>
<name>A0A3G8M263_9HYPH</name>
<comment type="similarity">
    <text evidence="5">Belongs to the PINc/VapC protein family.</text>
</comment>
<dbReference type="Gene3D" id="3.40.50.1010">
    <property type="entry name" value="5'-nuclease"/>
    <property type="match status" value="1"/>
</dbReference>
<dbReference type="EMBL" id="CP034086">
    <property type="protein sequence ID" value="AZG76036.1"/>
    <property type="molecule type" value="Genomic_DNA"/>
</dbReference>
<feature type="binding site" evidence="5">
    <location>
        <position position="5"/>
    </location>
    <ligand>
        <name>Mg(2+)</name>
        <dbReference type="ChEBI" id="CHEBI:18420"/>
    </ligand>
</feature>
<evidence type="ECO:0000256" key="5">
    <source>
        <dbReference type="HAMAP-Rule" id="MF_00265"/>
    </source>
</evidence>
<feature type="binding site" evidence="5">
    <location>
        <position position="97"/>
    </location>
    <ligand>
        <name>Mg(2+)</name>
        <dbReference type="ChEBI" id="CHEBI:18420"/>
    </ligand>
</feature>
<comment type="function">
    <text evidence="5">Toxic component of a toxin-antitoxin (TA) system. An RNase.</text>
</comment>
<keyword evidence="2 5" id="KW-0540">Nuclease</keyword>
<dbReference type="Proteomes" id="UP000273982">
    <property type="component" value="Chromosome"/>
</dbReference>
<evidence type="ECO:0000259" key="6">
    <source>
        <dbReference type="Pfam" id="PF01850"/>
    </source>
</evidence>
<reference evidence="8 10" key="3">
    <citation type="journal article" date="2021" name="AMB Express">
        <title>Isolation and characterisation of Methylocystis spp. for poly-3-hydroxybutyrate production using waste methane feedstocks.</title>
        <authorList>
            <person name="Rumah B.L."/>
            <person name="Stead C.E."/>
            <person name="Claxton Stevens B.H."/>
            <person name="Minton N.P."/>
            <person name="Grosse-Honebrink A."/>
            <person name="Zhang Y."/>
        </authorList>
    </citation>
    <scope>NUCLEOTIDE SEQUENCE [LARGE SCALE GENOMIC DNA]</scope>
    <source>
        <strain evidence="8 10">BRCS1</strain>
    </source>
</reference>
<dbReference type="RefSeq" id="WP_109027316.1">
    <property type="nucleotide sequence ID" value="NZ_CP034086.1"/>
</dbReference>
<dbReference type="GO" id="GO:0090729">
    <property type="term" value="F:toxin activity"/>
    <property type="evidence" value="ECO:0007669"/>
    <property type="project" value="UniProtKB-KW"/>
</dbReference>
<dbReference type="PANTHER" id="PTHR39664">
    <property type="match status" value="1"/>
</dbReference>
<comment type="cofactor">
    <cofactor evidence="5">
        <name>Mg(2+)</name>
        <dbReference type="ChEBI" id="CHEBI:18420"/>
    </cofactor>
</comment>
<dbReference type="PANTHER" id="PTHR39664:SF2">
    <property type="entry name" value="NUCLEIC ACID-BINDING PROTEIN, CONTAINING PIN DOMAIN-RELATED"/>
    <property type="match status" value="1"/>
</dbReference>
<keyword evidence="4 5" id="KW-0378">Hydrolase</keyword>